<dbReference type="CDD" id="cd08504">
    <property type="entry name" value="PBP2_OppA"/>
    <property type="match status" value="1"/>
</dbReference>
<dbReference type="SUPFAM" id="SSF53850">
    <property type="entry name" value="Periplasmic binding protein-like II"/>
    <property type="match status" value="1"/>
</dbReference>
<feature type="chain" id="PRO_5047535942" evidence="2">
    <location>
        <begin position="20"/>
        <end position="547"/>
    </location>
</feature>
<feature type="signal peptide" evidence="2">
    <location>
        <begin position="1"/>
        <end position="19"/>
    </location>
</feature>
<dbReference type="InterPro" id="IPR039424">
    <property type="entry name" value="SBP_5"/>
</dbReference>
<name>A0ABU9LKG6_9BACL</name>
<dbReference type="PANTHER" id="PTHR30290:SF79">
    <property type="entry name" value="DIPEPTIDE-BINDING PROTEIN DPPE"/>
    <property type="match status" value="1"/>
</dbReference>
<dbReference type="PROSITE" id="PS51257">
    <property type="entry name" value="PROKAR_LIPOPROTEIN"/>
    <property type="match status" value="1"/>
</dbReference>
<reference evidence="4 5" key="1">
    <citation type="submission" date="2024-04" db="EMBL/GenBank/DDBJ databases">
        <authorList>
            <person name="Wu Y.S."/>
            <person name="Zhang L."/>
        </authorList>
    </citation>
    <scope>NUCLEOTIDE SEQUENCE [LARGE SCALE GENOMIC DNA]</scope>
    <source>
        <strain evidence="4 5">KG-01</strain>
    </source>
</reference>
<dbReference type="InterPro" id="IPR000914">
    <property type="entry name" value="SBP_5_dom"/>
</dbReference>
<dbReference type="Pfam" id="PF00496">
    <property type="entry name" value="SBP_bac_5"/>
    <property type="match status" value="1"/>
</dbReference>
<gene>
    <name evidence="4" type="ORF">AAF454_07500</name>
</gene>
<evidence type="ECO:0000256" key="1">
    <source>
        <dbReference type="SAM" id="MobiDB-lite"/>
    </source>
</evidence>
<feature type="compositionally biased region" description="Basic and acidic residues" evidence="1">
    <location>
        <begin position="27"/>
        <end position="43"/>
    </location>
</feature>
<keyword evidence="5" id="KW-1185">Reference proteome</keyword>
<dbReference type="PIRSF" id="PIRSF002741">
    <property type="entry name" value="MppA"/>
    <property type="match status" value="1"/>
</dbReference>
<keyword evidence="2" id="KW-0732">Signal</keyword>
<evidence type="ECO:0000259" key="3">
    <source>
        <dbReference type="Pfam" id="PF00496"/>
    </source>
</evidence>
<organism evidence="4 5">
    <name type="scientific">Kurthia gibsonii</name>
    <dbReference type="NCBI Taxonomy" id="33946"/>
    <lineage>
        <taxon>Bacteria</taxon>
        <taxon>Bacillati</taxon>
        <taxon>Bacillota</taxon>
        <taxon>Bacilli</taxon>
        <taxon>Bacillales</taxon>
        <taxon>Caryophanaceae</taxon>
        <taxon>Kurthia</taxon>
    </lineage>
</organism>
<sequence length="547" mass="60951">MKKKSLLLVLLSAVMLVLAACGFGGKDKDESGGKDSDNGKDSNEQLNLVIPSEPPSLNPQKATDSTSGAILRSVFEGLTRVDKDGNVQPAAAEKIDVSDDKLTYTFTLRDSKWSNGDTVTAGDFKYAWMYALDPKNASEYASILYPIKGAQAFNEGKGKDSDVGITVKDDKTLVVKLENPTPYFTEITAFYTAMPVNEKEAKKNAKWSAEGGKGYVSNGPFTLSDWKHSDSITLKKNDTYWDKENVSLSTVDIKMVESEATANRMFKSGEIDFLGSPFQTVPLDAIDGYKKDKSLKIEDYAAIYEYKFNTKGKFTKNENIRKALTLSIDRQGLIDNVVKGEQTPALGMVPKAIKGFETDRGYIKDNDVEGAKKALAEGMKELGIKDAKDITIGISINTSEAHAAIAQYIQEGWTKNLGINVKIDNAEWQVYLDKISSLDYDVGRLGWIADYNDPYTFLERYDTAKNGNNDTGWENKEYKSLMTQATKETDEAKREELMKKAEKILMTEFPVAPIYYYTNLWVEKDFVKNMAPNRLGEISLKDVKIEK</sequence>
<proteinExistence type="predicted"/>
<protein>
    <submittedName>
        <fullName evidence="4">Peptide ABC transporter substrate-binding protein</fullName>
    </submittedName>
</protein>
<dbReference type="RefSeq" id="WP_121177036.1">
    <property type="nucleotide sequence ID" value="NZ_JAWVOH010000005.1"/>
</dbReference>
<comment type="caution">
    <text evidence="4">The sequence shown here is derived from an EMBL/GenBank/DDBJ whole genome shotgun (WGS) entry which is preliminary data.</text>
</comment>
<dbReference type="Gene3D" id="3.40.190.10">
    <property type="entry name" value="Periplasmic binding protein-like II"/>
    <property type="match status" value="1"/>
</dbReference>
<feature type="domain" description="Solute-binding protein family 5" evidence="3">
    <location>
        <begin position="86"/>
        <end position="468"/>
    </location>
</feature>
<accession>A0ABU9LKG6</accession>
<evidence type="ECO:0000313" key="5">
    <source>
        <dbReference type="Proteomes" id="UP001398420"/>
    </source>
</evidence>
<evidence type="ECO:0000256" key="2">
    <source>
        <dbReference type="SAM" id="SignalP"/>
    </source>
</evidence>
<dbReference type="EMBL" id="JBCEWA010000005">
    <property type="protein sequence ID" value="MEL5988249.1"/>
    <property type="molecule type" value="Genomic_DNA"/>
</dbReference>
<feature type="region of interest" description="Disordered" evidence="1">
    <location>
        <begin position="27"/>
        <end position="65"/>
    </location>
</feature>
<dbReference type="Proteomes" id="UP001398420">
    <property type="component" value="Unassembled WGS sequence"/>
</dbReference>
<evidence type="ECO:0000313" key="4">
    <source>
        <dbReference type="EMBL" id="MEL5988249.1"/>
    </source>
</evidence>
<dbReference type="PANTHER" id="PTHR30290">
    <property type="entry name" value="PERIPLASMIC BINDING COMPONENT OF ABC TRANSPORTER"/>
    <property type="match status" value="1"/>
</dbReference>
<dbReference type="Gene3D" id="3.10.105.10">
    <property type="entry name" value="Dipeptide-binding Protein, Domain 3"/>
    <property type="match status" value="1"/>
</dbReference>
<dbReference type="InterPro" id="IPR030678">
    <property type="entry name" value="Peptide/Ni-bd"/>
</dbReference>
<dbReference type="Gene3D" id="3.90.76.10">
    <property type="entry name" value="Dipeptide-binding Protein, Domain 1"/>
    <property type="match status" value="1"/>
</dbReference>